<keyword evidence="5 6" id="KW-0472">Membrane</keyword>
<evidence type="ECO:0000256" key="4">
    <source>
        <dbReference type="ARBA" id="ARBA00022989"/>
    </source>
</evidence>
<dbReference type="OrthoDB" id="7859621at2759"/>
<comment type="caution">
    <text evidence="7">The sequence shown here is derived from an EMBL/GenBank/DDBJ whole genome shotgun (WGS) entry which is preliminary data.</text>
</comment>
<protein>
    <submittedName>
        <fullName evidence="7">ER-derived vesicles protein erv29</fullName>
    </submittedName>
</protein>
<accession>A0A9P6WGG8</accession>
<feature type="transmembrane region" description="Helical" evidence="6">
    <location>
        <begin position="244"/>
        <end position="261"/>
    </location>
</feature>
<feature type="transmembrane region" description="Helical" evidence="6">
    <location>
        <begin position="181"/>
        <end position="200"/>
    </location>
</feature>
<gene>
    <name evidence="7" type="primary">ERV29_2</name>
    <name evidence="7" type="ORF">C6P45_004460</name>
</gene>
<feature type="transmembrane region" description="Helical" evidence="6">
    <location>
        <begin position="299"/>
        <end position="317"/>
    </location>
</feature>
<feature type="transmembrane region" description="Helical" evidence="6">
    <location>
        <begin position="268"/>
        <end position="287"/>
    </location>
</feature>
<reference evidence="7 8" key="1">
    <citation type="submission" date="2020-11" db="EMBL/GenBank/DDBJ databases">
        <title>Kefir isolates.</title>
        <authorList>
            <person name="Marcisauskas S."/>
            <person name="Kim Y."/>
            <person name="Blasche S."/>
        </authorList>
    </citation>
    <scope>NUCLEOTIDE SEQUENCE [LARGE SCALE GENOMIC DNA]</scope>
    <source>
        <strain evidence="7 8">OG2</strain>
    </source>
</reference>
<feature type="transmembrane region" description="Helical" evidence="6">
    <location>
        <begin position="221"/>
        <end position="238"/>
    </location>
</feature>
<keyword evidence="4 6" id="KW-1133">Transmembrane helix</keyword>
<evidence type="ECO:0000256" key="5">
    <source>
        <dbReference type="ARBA" id="ARBA00023136"/>
    </source>
</evidence>
<proteinExistence type="inferred from homology"/>
<evidence type="ECO:0000256" key="1">
    <source>
        <dbReference type="ARBA" id="ARBA00004141"/>
    </source>
</evidence>
<dbReference type="AlphaFoldDB" id="A0A9P6WGG8"/>
<dbReference type="EMBL" id="PUHR01000006">
    <property type="protein sequence ID" value="KAG0671991.1"/>
    <property type="molecule type" value="Genomic_DNA"/>
</dbReference>
<feature type="transmembrane region" description="Helical" evidence="6">
    <location>
        <begin position="128"/>
        <end position="149"/>
    </location>
</feature>
<organism evidence="7 8">
    <name type="scientific">Maudiozyma exigua</name>
    <name type="common">Yeast</name>
    <name type="synonym">Kazachstania exigua</name>
    <dbReference type="NCBI Taxonomy" id="34358"/>
    <lineage>
        <taxon>Eukaryota</taxon>
        <taxon>Fungi</taxon>
        <taxon>Dikarya</taxon>
        <taxon>Ascomycota</taxon>
        <taxon>Saccharomycotina</taxon>
        <taxon>Saccharomycetes</taxon>
        <taxon>Saccharomycetales</taxon>
        <taxon>Saccharomycetaceae</taxon>
        <taxon>Maudiozyma</taxon>
    </lineage>
</organism>
<evidence type="ECO:0000256" key="2">
    <source>
        <dbReference type="ARBA" id="ARBA00006945"/>
    </source>
</evidence>
<name>A0A9P6WGG8_MAUEX</name>
<comment type="similarity">
    <text evidence="2">Belongs to the SURF4 family.</text>
</comment>
<sequence length="329" mass="37143">MSYRGVPNNGFNGSTAMNQQQSGFDYSAGQSRAFNAVNQNNLSNGNKANYSNNNSGNFMNKIQNGFDQMNEFAEELTDKPIVKRLQPYIPGLARFFIVATFYEDSIRLLTQWSDQVFFLHKWKHYPRWFVIIFLISVTIVMIIGSTLLVLRKQTNYATGALCSCIILQGLVYGLFTGSSFILRNFSVIGGLLIAFSDSIVQNKTTFGMLPELQDKSQKFKGYLLLAGRILIVLMFVGFAFSKSWFTVFLTLGGTVCFAIGYKTKLASLLLGLILVVYNLSLNNYWFHQDSKRDFLRYEFYQNLSIIGGLLLVTNTGAGDYSVDSKKKIY</sequence>
<evidence type="ECO:0000256" key="3">
    <source>
        <dbReference type="ARBA" id="ARBA00022692"/>
    </source>
</evidence>
<dbReference type="Proteomes" id="UP000750334">
    <property type="component" value="Unassembled WGS sequence"/>
</dbReference>
<feature type="transmembrane region" description="Helical" evidence="6">
    <location>
        <begin position="156"/>
        <end position="175"/>
    </location>
</feature>
<dbReference type="GO" id="GO:0016020">
    <property type="term" value="C:membrane"/>
    <property type="evidence" value="ECO:0007669"/>
    <property type="project" value="UniProtKB-SubCell"/>
</dbReference>
<dbReference type="PROSITE" id="PS01339">
    <property type="entry name" value="SURF4"/>
    <property type="match status" value="1"/>
</dbReference>
<dbReference type="Pfam" id="PF02077">
    <property type="entry name" value="SURF4"/>
    <property type="match status" value="1"/>
</dbReference>
<evidence type="ECO:0000313" key="7">
    <source>
        <dbReference type="EMBL" id="KAG0671991.1"/>
    </source>
</evidence>
<evidence type="ECO:0000313" key="8">
    <source>
        <dbReference type="Proteomes" id="UP000750334"/>
    </source>
</evidence>
<dbReference type="InterPro" id="IPR002995">
    <property type="entry name" value="Surf4"/>
</dbReference>
<keyword evidence="8" id="KW-1185">Reference proteome</keyword>
<comment type="subcellular location">
    <subcellularLocation>
        <location evidence="1">Membrane</location>
        <topology evidence="1">Multi-pass membrane protein</topology>
    </subcellularLocation>
</comment>
<keyword evidence="3 6" id="KW-0812">Transmembrane</keyword>
<evidence type="ECO:0000256" key="6">
    <source>
        <dbReference type="SAM" id="Phobius"/>
    </source>
</evidence>